<keyword evidence="8" id="KW-0804">Transcription</keyword>
<reference evidence="12 13" key="1">
    <citation type="journal article" date="2016" name="Sci. Rep.">
        <title>The Dendrobium catenatum Lindl. genome sequence provides insights into polysaccharide synthase, floral development and adaptive evolution.</title>
        <authorList>
            <person name="Zhang G.Q."/>
            <person name="Xu Q."/>
            <person name="Bian C."/>
            <person name="Tsai W.C."/>
            <person name="Yeh C.M."/>
            <person name="Liu K.W."/>
            <person name="Yoshida K."/>
            <person name="Zhang L.S."/>
            <person name="Chang S.B."/>
            <person name="Chen F."/>
            <person name="Shi Y."/>
            <person name="Su Y.Y."/>
            <person name="Zhang Y.Q."/>
            <person name="Chen L.J."/>
            <person name="Yin Y."/>
            <person name="Lin M."/>
            <person name="Huang H."/>
            <person name="Deng H."/>
            <person name="Wang Z.W."/>
            <person name="Zhu S.L."/>
            <person name="Zhao X."/>
            <person name="Deng C."/>
            <person name="Niu S.C."/>
            <person name="Huang J."/>
            <person name="Wang M."/>
            <person name="Liu G.H."/>
            <person name="Yang H.J."/>
            <person name="Xiao X.J."/>
            <person name="Hsiao Y.Y."/>
            <person name="Wu W.L."/>
            <person name="Chen Y.Y."/>
            <person name="Mitsuda N."/>
            <person name="Ohme-Takagi M."/>
            <person name="Luo Y.B."/>
            <person name="Van de Peer Y."/>
            <person name="Liu Z.J."/>
        </authorList>
    </citation>
    <scope>NUCLEOTIDE SEQUENCE [LARGE SCALE GENOMIC DNA]</scope>
    <source>
        <tissue evidence="12">The whole plant</tissue>
    </source>
</reference>
<keyword evidence="4" id="KW-1017">Isopeptide bond</keyword>
<dbReference type="PANTHER" id="PTHR31169:SF23">
    <property type="entry name" value="OS03G0572250 PROTEIN"/>
    <property type="match status" value="1"/>
</dbReference>
<evidence type="ECO:0000256" key="10">
    <source>
        <dbReference type="SAM" id="MobiDB-lite"/>
    </source>
</evidence>
<evidence type="ECO:0000256" key="1">
    <source>
        <dbReference type="ARBA" id="ARBA00004123"/>
    </source>
</evidence>
<dbReference type="GO" id="GO:0005737">
    <property type="term" value="C:cytoplasm"/>
    <property type="evidence" value="ECO:0007669"/>
    <property type="project" value="UniProtKB-SubCell"/>
</dbReference>
<keyword evidence="6" id="KW-0832">Ubl conjugation</keyword>
<accession>A0A2I0WCL8</accession>
<feature type="region of interest" description="Disordered" evidence="10">
    <location>
        <begin position="66"/>
        <end position="103"/>
    </location>
</feature>
<keyword evidence="7" id="KW-0805">Transcription regulation</keyword>
<dbReference type="AlphaFoldDB" id="A0A2I0WCL8"/>
<feature type="compositionally biased region" description="Low complexity" evidence="10">
    <location>
        <begin position="76"/>
        <end position="100"/>
    </location>
</feature>
<evidence type="ECO:0000256" key="6">
    <source>
        <dbReference type="ARBA" id="ARBA00022843"/>
    </source>
</evidence>
<feature type="region of interest" description="Disordered" evidence="10">
    <location>
        <begin position="1"/>
        <end position="32"/>
    </location>
</feature>
<proteinExistence type="predicted"/>
<evidence type="ECO:0000256" key="7">
    <source>
        <dbReference type="ARBA" id="ARBA00023015"/>
    </source>
</evidence>
<evidence type="ECO:0000256" key="4">
    <source>
        <dbReference type="ARBA" id="ARBA00022499"/>
    </source>
</evidence>
<evidence type="ECO:0000259" key="11">
    <source>
        <dbReference type="Pfam" id="PF10497"/>
    </source>
</evidence>
<name>A0A2I0WCL8_9ASPA</name>
<feature type="region of interest" description="Disordered" evidence="10">
    <location>
        <begin position="247"/>
        <end position="295"/>
    </location>
</feature>
<keyword evidence="9" id="KW-0539">Nucleus</keyword>
<organism evidence="12 13">
    <name type="scientific">Dendrobium catenatum</name>
    <dbReference type="NCBI Taxonomy" id="906689"/>
    <lineage>
        <taxon>Eukaryota</taxon>
        <taxon>Viridiplantae</taxon>
        <taxon>Streptophyta</taxon>
        <taxon>Embryophyta</taxon>
        <taxon>Tracheophyta</taxon>
        <taxon>Spermatophyta</taxon>
        <taxon>Magnoliopsida</taxon>
        <taxon>Liliopsida</taxon>
        <taxon>Asparagales</taxon>
        <taxon>Orchidaceae</taxon>
        <taxon>Epidendroideae</taxon>
        <taxon>Malaxideae</taxon>
        <taxon>Dendrobiinae</taxon>
        <taxon>Dendrobium</taxon>
    </lineage>
</organism>
<dbReference type="Pfam" id="PF10497">
    <property type="entry name" value="zf-4CXXC_R1"/>
    <property type="match status" value="1"/>
</dbReference>
<dbReference type="GO" id="GO:0006355">
    <property type="term" value="P:regulation of DNA-templated transcription"/>
    <property type="evidence" value="ECO:0007669"/>
    <property type="project" value="InterPro"/>
</dbReference>
<dbReference type="InterPro" id="IPR040221">
    <property type="entry name" value="CDCA7/CDA7L"/>
</dbReference>
<evidence type="ECO:0000256" key="5">
    <source>
        <dbReference type="ARBA" id="ARBA00022553"/>
    </source>
</evidence>
<keyword evidence="5" id="KW-0597">Phosphoprotein</keyword>
<evidence type="ECO:0000313" key="12">
    <source>
        <dbReference type="EMBL" id="PKU73382.1"/>
    </source>
</evidence>
<dbReference type="GO" id="GO:0005634">
    <property type="term" value="C:nucleus"/>
    <property type="evidence" value="ECO:0007669"/>
    <property type="project" value="UniProtKB-SubCell"/>
</dbReference>
<evidence type="ECO:0000256" key="9">
    <source>
        <dbReference type="ARBA" id="ARBA00023242"/>
    </source>
</evidence>
<evidence type="ECO:0000313" key="13">
    <source>
        <dbReference type="Proteomes" id="UP000233837"/>
    </source>
</evidence>
<dbReference type="EMBL" id="KZ502747">
    <property type="protein sequence ID" value="PKU73382.1"/>
    <property type="molecule type" value="Genomic_DNA"/>
</dbReference>
<dbReference type="Proteomes" id="UP000233837">
    <property type="component" value="Unassembled WGS sequence"/>
</dbReference>
<evidence type="ECO:0000256" key="8">
    <source>
        <dbReference type="ARBA" id="ARBA00023163"/>
    </source>
</evidence>
<comment type="subcellular location">
    <subcellularLocation>
        <location evidence="2">Cytoplasm</location>
    </subcellularLocation>
    <subcellularLocation>
        <location evidence="1">Nucleus</location>
    </subcellularLocation>
</comment>
<protein>
    <recommendedName>
        <fullName evidence="11">Zinc-finger domain-containing protein</fullName>
    </recommendedName>
</protein>
<sequence>MLPSRKRSLPAQILAEGGGDATATTSVYEKSRSERIKENMERMKKLGILDLSLNLKSEFCRSSRLKSARIPRAGKPSAPLPRRSSRTRSPSAPSLAPSLRRSSRLQNVAPVCYSESEVERKKDPLVDDRSDWIEGRREEVYTEEHEKLLGSCEMSWTLFVDGYDKSGKRIYDQVKGKTCHQCRYGENVLEVLNNPSWICPVCRGICNCSFCRIKKGWAPTGPLYKKVRNLEYKSVAHYLILTRRDNSESNKSIEPNSPTMSQSSINADLAGKPETSAMDEDELEQRDDNSSKSIESIDALCDSDDQIVISNAGELKEATEVLKPVLSAES</sequence>
<dbReference type="PANTHER" id="PTHR31169">
    <property type="entry name" value="OS05G0300700 PROTEIN"/>
    <property type="match status" value="1"/>
</dbReference>
<keyword evidence="13" id="KW-1185">Reference proteome</keyword>
<gene>
    <name evidence="12" type="ORF">MA16_Dca024184</name>
</gene>
<feature type="compositionally biased region" description="Polar residues" evidence="10">
    <location>
        <begin position="249"/>
        <end position="266"/>
    </location>
</feature>
<keyword evidence="3" id="KW-0963">Cytoplasm</keyword>
<evidence type="ECO:0000256" key="2">
    <source>
        <dbReference type="ARBA" id="ARBA00004496"/>
    </source>
</evidence>
<reference evidence="12 13" key="2">
    <citation type="journal article" date="2017" name="Nature">
        <title>The Apostasia genome and the evolution of orchids.</title>
        <authorList>
            <person name="Zhang G.Q."/>
            <person name="Liu K.W."/>
            <person name="Li Z."/>
            <person name="Lohaus R."/>
            <person name="Hsiao Y.Y."/>
            <person name="Niu S.C."/>
            <person name="Wang J.Y."/>
            <person name="Lin Y.C."/>
            <person name="Xu Q."/>
            <person name="Chen L.J."/>
            <person name="Yoshida K."/>
            <person name="Fujiwara S."/>
            <person name="Wang Z.W."/>
            <person name="Zhang Y.Q."/>
            <person name="Mitsuda N."/>
            <person name="Wang M."/>
            <person name="Liu G.H."/>
            <person name="Pecoraro L."/>
            <person name="Huang H.X."/>
            <person name="Xiao X.J."/>
            <person name="Lin M."/>
            <person name="Wu X.Y."/>
            <person name="Wu W.L."/>
            <person name="Chen Y.Y."/>
            <person name="Chang S.B."/>
            <person name="Sakamoto S."/>
            <person name="Ohme-Takagi M."/>
            <person name="Yagi M."/>
            <person name="Zeng S.J."/>
            <person name="Shen C.Y."/>
            <person name="Yeh C.M."/>
            <person name="Luo Y.B."/>
            <person name="Tsai W.C."/>
            <person name="Van de Peer Y."/>
            <person name="Liu Z.J."/>
        </authorList>
    </citation>
    <scope>NUCLEOTIDE SEQUENCE [LARGE SCALE GENOMIC DNA]</scope>
    <source>
        <tissue evidence="12">The whole plant</tissue>
    </source>
</reference>
<evidence type="ECO:0000256" key="3">
    <source>
        <dbReference type="ARBA" id="ARBA00022490"/>
    </source>
</evidence>
<feature type="domain" description="Zinc-finger" evidence="11">
    <location>
        <begin position="174"/>
        <end position="239"/>
    </location>
</feature>
<dbReference type="InterPro" id="IPR018866">
    <property type="entry name" value="Znf-4CXXC_R1"/>
</dbReference>